<dbReference type="RefSeq" id="WP_185790501.1">
    <property type="nucleotide sequence ID" value="NZ_JACLCP010000007.1"/>
</dbReference>
<dbReference type="InterPro" id="IPR045607">
    <property type="entry name" value="DUF6452"/>
</dbReference>
<dbReference type="EMBL" id="JACLCP010000007">
    <property type="protein sequence ID" value="MBC2846793.1"/>
    <property type="molecule type" value="Genomic_DNA"/>
</dbReference>
<accession>A0A842IYQ1</accession>
<evidence type="ECO:0000313" key="2">
    <source>
        <dbReference type="Proteomes" id="UP000533900"/>
    </source>
</evidence>
<proteinExistence type="predicted"/>
<dbReference type="Proteomes" id="UP000533900">
    <property type="component" value="Unassembled WGS sequence"/>
</dbReference>
<sequence>MKKLNIFILLIAIVFIGCERDDICAESTPTTPRLRIEFYDATSQEDLKSVPRLTVYGEGLILDDDGMEIEPIVVSNKTIIFNSNQNTVDLPLRIDDDIEEERTITRFILEKDTNLRLDTENPETSNVDIIEISYIPKFEYVSRACGYKSIFTDVEVTLDTNNDSDTWISNNIAVDIRDVENENEIHVRIFH</sequence>
<keyword evidence="2" id="KW-1185">Reference proteome</keyword>
<dbReference type="Pfam" id="PF20050">
    <property type="entry name" value="DUF6452"/>
    <property type="match status" value="1"/>
</dbReference>
<dbReference type="PROSITE" id="PS51257">
    <property type="entry name" value="PROKAR_LIPOPROTEIN"/>
    <property type="match status" value="1"/>
</dbReference>
<protein>
    <submittedName>
        <fullName evidence="1">Uncharacterized protein</fullName>
    </submittedName>
</protein>
<name>A0A842IYQ1_9FLAO</name>
<reference evidence="1" key="1">
    <citation type="submission" date="2020-08" db="EMBL/GenBank/DDBJ databases">
        <title>Winogradskyella ouciana sp. nov., isolated from the hadal seawater of the Mariana Trench.</title>
        <authorList>
            <person name="He X."/>
        </authorList>
    </citation>
    <scope>NUCLEOTIDE SEQUENCE [LARGE SCALE GENOMIC DNA]</scope>
    <source>
        <strain evidence="1">KCTC 52348</strain>
    </source>
</reference>
<evidence type="ECO:0000313" key="1">
    <source>
        <dbReference type="EMBL" id="MBC2846793.1"/>
    </source>
</evidence>
<comment type="caution">
    <text evidence="1">The sequence shown here is derived from an EMBL/GenBank/DDBJ whole genome shotgun (WGS) entry which is preliminary data.</text>
</comment>
<dbReference type="AlphaFoldDB" id="A0A842IYQ1"/>
<organism evidence="1 2">
    <name type="scientific">Winogradskyella flava</name>
    <dbReference type="NCBI Taxonomy" id="1884876"/>
    <lineage>
        <taxon>Bacteria</taxon>
        <taxon>Pseudomonadati</taxon>
        <taxon>Bacteroidota</taxon>
        <taxon>Flavobacteriia</taxon>
        <taxon>Flavobacteriales</taxon>
        <taxon>Flavobacteriaceae</taxon>
        <taxon>Winogradskyella</taxon>
    </lineage>
</organism>
<gene>
    <name evidence="1" type="ORF">H7F21_16920</name>
</gene>